<proteinExistence type="predicted"/>
<gene>
    <name evidence="1" type="ORF">MGAL_10B089076</name>
</gene>
<organism evidence="1 2">
    <name type="scientific">Mytilus galloprovincialis</name>
    <name type="common">Mediterranean mussel</name>
    <dbReference type="NCBI Taxonomy" id="29158"/>
    <lineage>
        <taxon>Eukaryota</taxon>
        <taxon>Metazoa</taxon>
        <taxon>Spiralia</taxon>
        <taxon>Lophotrochozoa</taxon>
        <taxon>Mollusca</taxon>
        <taxon>Bivalvia</taxon>
        <taxon>Autobranchia</taxon>
        <taxon>Pteriomorphia</taxon>
        <taxon>Mytilida</taxon>
        <taxon>Mytiloidea</taxon>
        <taxon>Mytilidae</taxon>
        <taxon>Mytilinae</taxon>
        <taxon>Mytilus</taxon>
    </lineage>
</organism>
<dbReference type="AlphaFoldDB" id="A0A8B6G6Z5"/>
<keyword evidence="2" id="KW-1185">Reference proteome</keyword>
<accession>A0A8B6G6Z5</accession>
<reference evidence="1" key="1">
    <citation type="submission" date="2018-11" db="EMBL/GenBank/DDBJ databases">
        <authorList>
            <person name="Alioto T."/>
            <person name="Alioto T."/>
        </authorList>
    </citation>
    <scope>NUCLEOTIDE SEQUENCE</scope>
</reference>
<dbReference type="OrthoDB" id="116078at2759"/>
<sequence length="76" mass="8540">MDLGLTNLTEHCIDARPVKQPPRRVPLAYANEEKKLVDHILQQGIIQSMGISTGFGCEEAWEAETMLRFSQAQQAK</sequence>
<comment type="caution">
    <text evidence="1">The sequence shown here is derived from an EMBL/GenBank/DDBJ whole genome shotgun (WGS) entry which is preliminary data.</text>
</comment>
<dbReference type="EMBL" id="UYJE01007947">
    <property type="protein sequence ID" value="VDI59522.1"/>
    <property type="molecule type" value="Genomic_DNA"/>
</dbReference>
<dbReference type="Proteomes" id="UP000596742">
    <property type="component" value="Unassembled WGS sequence"/>
</dbReference>
<protein>
    <submittedName>
        <fullName evidence="1">Uncharacterized protein</fullName>
    </submittedName>
</protein>
<name>A0A8B6G6Z5_MYTGA</name>
<evidence type="ECO:0000313" key="1">
    <source>
        <dbReference type="EMBL" id="VDI59522.1"/>
    </source>
</evidence>
<evidence type="ECO:0000313" key="2">
    <source>
        <dbReference type="Proteomes" id="UP000596742"/>
    </source>
</evidence>